<feature type="chain" id="PRO_5043810626" description="BPTI/Kunitz inhibitor domain-containing protein" evidence="5">
    <location>
        <begin position="26"/>
        <end position="684"/>
    </location>
</feature>
<proteinExistence type="predicted"/>
<reference evidence="8" key="1">
    <citation type="submission" date="2024-04" db="EMBL/GenBank/DDBJ databases">
        <title>Salinicola lusitanus LLJ914,a marine bacterium isolated from the Okinawa Trough.</title>
        <authorList>
            <person name="Li J."/>
        </authorList>
    </citation>
    <scope>NUCLEOTIDE SEQUENCE [LARGE SCALE GENOMIC DNA]</scope>
</reference>
<keyword evidence="2" id="KW-0722">Serine protease inhibitor</keyword>
<dbReference type="Proteomes" id="UP001460270">
    <property type="component" value="Unassembled WGS sequence"/>
</dbReference>
<dbReference type="PRINTS" id="PR00759">
    <property type="entry name" value="BASICPTASE"/>
</dbReference>
<feature type="region of interest" description="Disordered" evidence="4">
    <location>
        <begin position="410"/>
        <end position="483"/>
    </location>
</feature>
<dbReference type="GO" id="GO:0005615">
    <property type="term" value="C:extracellular space"/>
    <property type="evidence" value="ECO:0007669"/>
    <property type="project" value="TreeGrafter"/>
</dbReference>
<feature type="region of interest" description="Disordered" evidence="4">
    <location>
        <begin position="590"/>
        <end position="614"/>
    </location>
</feature>
<evidence type="ECO:0000256" key="2">
    <source>
        <dbReference type="ARBA" id="ARBA00022900"/>
    </source>
</evidence>
<evidence type="ECO:0000256" key="3">
    <source>
        <dbReference type="ARBA" id="ARBA00023157"/>
    </source>
</evidence>
<dbReference type="PROSITE" id="PS50279">
    <property type="entry name" value="BPTI_KUNITZ_2"/>
    <property type="match status" value="1"/>
</dbReference>
<evidence type="ECO:0000256" key="4">
    <source>
        <dbReference type="SAM" id="MobiDB-lite"/>
    </source>
</evidence>
<dbReference type="SMART" id="SM00131">
    <property type="entry name" value="KU"/>
    <property type="match status" value="1"/>
</dbReference>
<dbReference type="GO" id="GO:0004867">
    <property type="term" value="F:serine-type endopeptidase inhibitor activity"/>
    <property type="evidence" value="ECO:0007669"/>
    <property type="project" value="UniProtKB-KW"/>
</dbReference>
<keyword evidence="3" id="KW-1015">Disulfide bond</keyword>
<evidence type="ECO:0000256" key="1">
    <source>
        <dbReference type="ARBA" id="ARBA00022690"/>
    </source>
</evidence>
<dbReference type="AlphaFoldDB" id="A0AAW0P6C5"/>
<dbReference type="InterPro" id="IPR002223">
    <property type="entry name" value="Kunitz_BPTI"/>
</dbReference>
<dbReference type="PANTHER" id="PTHR10083:SF328">
    <property type="entry name" value="TISSUE FACTOR PATHWAY INHIBITOR"/>
    <property type="match status" value="1"/>
</dbReference>
<evidence type="ECO:0000313" key="8">
    <source>
        <dbReference type="Proteomes" id="UP001460270"/>
    </source>
</evidence>
<organism evidence="7 8">
    <name type="scientific">Mugilogobius chulae</name>
    <name type="common">yellowstripe goby</name>
    <dbReference type="NCBI Taxonomy" id="88201"/>
    <lineage>
        <taxon>Eukaryota</taxon>
        <taxon>Metazoa</taxon>
        <taxon>Chordata</taxon>
        <taxon>Craniata</taxon>
        <taxon>Vertebrata</taxon>
        <taxon>Euteleostomi</taxon>
        <taxon>Actinopterygii</taxon>
        <taxon>Neopterygii</taxon>
        <taxon>Teleostei</taxon>
        <taxon>Neoteleostei</taxon>
        <taxon>Acanthomorphata</taxon>
        <taxon>Gobiaria</taxon>
        <taxon>Gobiiformes</taxon>
        <taxon>Gobioidei</taxon>
        <taxon>Gobiidae</taxon>
        <taxon>Gobionellinae</taxon>
        <taxon>Mugilogobius</taxon>
    </lineage>
</organism>
<feature type="region of interest" description="Disordered" evidence="4">
    <location>
        <begin position="498"/>
        <end position="523"/>
    </location>
</feature>
<dbReference type="InterPro" id="IPR050098">
    <property type="entry name" value="TFPI/VKTCI-like"/>
</dbReference>
<protein>
    <recommendedName>
        <fullName evidence="6">BPTI/Kunitz inhibitor domain-containing protein</fullName>
    </recommendedName>
</protein>
<dbReference type="FunFam" id="4.10.410.10:FF:000020">
    <property type="entry name" value="Collagen, type VI, alpha 3"/>
    <property type="match status" value="1"/>
</dbReference>
<evidence type="ECO:0000256" key="5">
    <source>
        <dbReference type="SAM" id="SignalP"/>
    </source>
</evidence>
<feature type="signal peptide" evidence="5">
    <location>
        <begin position="1"/>
        <end position="25"/>
    </location>
</feature>
<evidence type="ECO:0000313" key="7">
    <source>
        <dbReference type="EMBL" id="KAK7909680.1"/>
    </source>
</evidence>
<dbReference type="InterPro" id="IPR036880">
    <property type="entry name" value="Kunitz_BPTI_sf"/>
</dbReference>
<sequence length="684" mass="75268">MNPGRGSAHIFLFAEHVILLMGSVGGPPGVPGPPGPEEQTELRSDWTQGPAGSPGPEDFKDRSSSGGMPSVPGQYRDSLSYVSWVFLSSSLLNVPGTPHQGGVQNGCLSHLSWLVLSSCSTEIFLMNPKVIVIDWSYKILKGKKKPLTKTLYQHRRQATSGPSQPYICILKPPKTKIDQYIYWTQAKPGLRSHIFFVNDARGSPGLITTTTSMYLKRTRLHCGACDMDRLKIDRIRTLLAYNRCGFIIGLFNCVIASDRDKKLAMSGWLGWVVRSGVSKLSQKRPLARLVQHGRQGMKSSHQRWANYNHIYENRPFTTVDACRCEGSHKMILKSGNTNYDCIFRVMWGRQGALGSPGKEGLVGPKVCPINTTKTASTTHAQTKKKTNHNFLKKSQFLFCYDFTHLEPSECGPPGVPGPPGPRGADGASGLTGPQGPAGSPGPGGLQGQKVCHGRSSRCPGIPGERGEPLGPDGAKGDRGEPGMTEDEIREYVRTEMNQHCGSGPVRSRPVPEQQASRRGEEGRELRVVVNTNDPDYEHIYSIEAYDDPMDEMLYFSPSANETEDAAVKEVSEKKMDKTLEPSLAVVQKDVKTPRSDSGVKGAKPKAVRTKRMAKGKDPEERCLLPLDEGSCGRYTLRWYFNSVVQACRPFIYSGCEGNNNRFLHPEDCEEACLGKGPSPFRRSR</sequence>
<dbReference type="PROSITE" id="PS00280">
    <property type="entry name" value="BPTI_KUNITZ_1"/>
    <property type="match status" value="1"/>
</dbReference>
<feature type="domain" description="BPTI/Kunitz inhibitor" evidence="6">
    <location>
        <begin position="622"/>
        <end position="672"/>
    </location>
</feature>
<dbReference type="EMBL" id="JBBPFD010000010">
    <property type="protein sequence ID" value="KAK7909680.1"/>
    <property type="molecule type" value="Genomic_DNA"/>
</dbReference>
<dbReference type="SUPFAM" id="SSF57362">
    <property type="entry name" value="BPTI-like"/>
    <property type="match status" value="1"/>
</dbReference>
<comment type="caution">
    <text evidence="7">The sequence shown here is derived from an EMBL/GenBank/DDBJ whole genome shotgun (WGS) entry which is preliminary data.</text>
</comment>
<evidence type="ECO:0000259" key="6">
    <source>
        <dbReference type="PROSITE" id="PS50279"/>
    </source>
</evidence>
<keyword evidence="1" id="KW-0646">Protease inhibitor</keyword>
<gene>
    <name evidence="7" type="ORF">WMY93_014364</name>
</gene>
<dbReference type="Gene3D" id="4.10.410.10">
    <property type="entry name" value="Pancreatic trypsin inhibitor Kunitz domain"/>
    <property type="match status" value="1"/>
</dbReference>
<accession>A0AAW0P6C5</accession>
<name>A0AAW0P6C5_9GOBI</name>
<dbReference type="InterPro" id="IPR020901">
    <property type="entry name" value="Prtase_inh_Kunz-CS"/>
</dbReference>
<feature type="compositionally biased region" description="Basic residues" evidence="4">
    <location>
        <begin position="602"/>
        <end position="613"/>
    </location>
</feature>
<dbReference type="PANTHER" id="PTHR10083">
    <property type="entry name" value="KUNITZ-TYPE PROTEASE INHIBITOR-RELATED"/>
    <property type="match status" value="1"/>
</dbReference>
<keyword evidence="8" id="KW-1185">Reference proteome</keyword>
<keyword evidence="5" id="KW-0732">Signal</keyword>
<feature type="region of interest" description="Disordered" evidence="4">
    <location>
        <begin position="25"/>
        <end position="70"/>
    </location>
</feature>
<dbReference type="Pfam" id="PF00014">
    <property type="entry name" value="Kunitz_BPTI"/>
    <property type="match status" value="1"/>
</dbReference>